<dbReference type="Gene3D" id="2.60.200.40">
    <property type="match status" value="1"/>
</dbReference>
<evidence type="ECO:0000313" key="3">
    <source>
        <dbReference type="Proteomes" id="UP000242519"/>
    </source>
</evidence>
<dbReference type="PANTHER" id="PTHR12358">
    <property type="entry name" value="SPHINGOSINE KINASE"/>
    <property type="match status" value="1"/>
</dbReference>
<accession>A0A218Z387</accession>
<dbReference type="OrthoDB" id="3853857at2759"/>
<dbReference type="AlphaFoldDB" id="A0A218Z387"/>
<dbReference type="SUPFAM" id="SSF111331">
    <property type="entry name" value="NAD kinase/diacylglycerol kinase-like"/>
    <property type="match status" value="1"/>
</dbReference>
<dbReference type="InterPro" id="IPR001206">
    <property type="entry name" value="Diacylglycerol_kinase_cat_dom"/>
</dbReference>
<dbReference type="Proteomes" id="UP000242519">
    <property type="component" value="Unassembled WGS sequence"/>
</dbReference>
<name>A0A218Z387_9HELO</name>
<dbReference type="PROSITE" id="PS50146">
    <property type="entry name" value="DAGK"/>
    <property type="match status" value="1"/>
</dbReference>
<dbReference type="GO" id="GO:0001727">
    <property type="term" value="F:lipid kinase activity"/>
    <property type="evidence" value="ECO:0007669"/>
    <property type="project" value="TreeGrafter"/>
</dbReference>
<feature type="domain" description="DAGKc" evidence="1">
    <location>
        <begin position="117"/>
        <end position="268"/>
    </location>
</feature>
<organism evidence="2 3">
    <name type="scientific">Diplocarpon coronariae</name>
    <dbReference type="NCBI Taxonomy" id="2795749"/>
    <lineage>
        <taxon>Eukaryota</taxon>
        <taxon>Fungi</taxon>
        <taxon>Dikarya</taxon>
        <taxon>Ascomycota</taxon>
        <taxon>Pezizomycotina</taxon>
        <taxon>Leotiomycetes</taxon>
        <taxon>Helotiales</taxon>
        <taxon>Drepanopezizaceae</taxon>
        <taxon>Diplocarpon</taxon>
    </lineage>
</organism>
<comment type="caution">
    <text evidence="2">The sequence shown here is derived from an EMBL/GenBank/DDBJ whole genome shotgun (WGS) entry which is preliminary data.</text>
</comment>
<dbReference type="GO" id="GO:0046512">
    <property type="term" value="P:sphingosine biosynthetic process"/>
    <property type="evidence" value="ECO:0007669"/>
    <property type="project" value="TreeGrafter"/>
</dbReference>
<dbReference type="InterPro" id="IPR016064">
    <property type="entry name" value="NAD/diacylglycerol_kinase_sf"/>
</dbReference>
<keyword evidence="3" id="KW-1185">Reference proteome</keyword>
<dbReference type="InterPro" id="IPR050187">
    <property type="entry name" value="Lipid_Phosphate_FormReg"/>
</dbReference>
<reference evidence="2 3" key="1">
    <citation type="submission" date="2017-04" db="EMBL/GenBank/DDBJ databases">
        <title>Draft genome sequence of Marssonina coronaria NL1: causal agent of apple blotch.</title>
        <authorList>
            <person name="Cheng Q."/>
        </authorList>
    </citation>
    <scope>NUCLEOTIDE SEQUENCE [LARGE SCALE GENOMIC DNA]</scope>
    <source>
        <strain evidence="2 3">NL1</strain>
    </source>
</reference>
<dbReference type="InterPro" id="IPR017438">
    <property type="entry name" value="ATP-NAD_kinase_N"/>
</dbReference>
<dbReference type="InParanoid" id="A0A218Z387"/>
<protein>
    <recommendedName>
        <fullName evidence="1">DAGKc domain-containing protein</fullName>
    </recommendedName>
</protein>
<sequence>MATISLRSAGSEALATTRNNASSSKLGEDSLADFTYKGGVLGWDKGNIRNEDVIAVINTLGGIAEHTIFSLETGDLNSNDGDKKYPFALRATNAAILPQDFLDTFTFRGLPPFLQTGPARDLFILVSTLSGTGLAVPFFEEILRPLLRALGVEDSRYTVIKTRTADSVKELAQLNLIDNANEGKEQTVIILSGDGGIADTINALGERKKSSKYVKPTFLQLPLGTGNALFHSLHKASPISSIYIQGLRTLLHGTPKPLPTFRASFSPGARLLMNEGQIAIPLPNNVIFGAVVASHGLHSTLVADSDTAEYRKHGDKRFGMAAKDLMFPPEGGLPHKYQTEVTLIRNGQQHVLERKEHGYVLATLVSNLERTFTISPESKPFERSLRVVHFGALSGEELGAVMGDAYQGGKHVERHEVGYEQVEGIKIVFKEKCRDWRWRRACIDGSIVGVEDEGWMDVRLVPEGEEAICVVADVWEISAAD</sequence>
<dbReference type="EMBL" id="MZNU01000228">
    <property type="protein sequence ID" value="OWP02507.1"/>
    <property type="molecule type" value="Genomic_DNA"/>
</dbReference>
<dbReference type="Gene3D" id="3.40.50.10330">
    <property type="entry name" value="Probable inorganic polyphosphate/atp-NAD kinase, domain 1"/>
    <property type="match status" value="1"/>
</dbReference>
<dbReference type="Pfam" id="PF00781">
    <property type="entry name" value="DAGK_cat"/>
    <property type="match status" value="1"/>
</dbReference>
<dbReference type="PANTHER" id="PTHR12358:SF108">
    <property type="entry name" value="DAGKC DOMAIN-CONTAINING PROTEIN"/>
    <property type="match status" value="1"/>
</dbReference>
<dbReference type="GO" id="GO:0005737">
    <property type="term" value="C:cytoplasm"/>
    <property type="evidence" value="ECO:0007669"/>
    <property type="project" value="TreeGrafter"/>
</dbReference>
<dbReference type="GO" id="GO:0016020">
    <property type="term" value="C:membrane"/>
    <property type="evidence" value="ECO:0007669"/>
    <property type="project" value="TreeGrafter"/>
</dbReference>
<evidence type="ECO:0000313" key="2">
    <source>
        <dbReference type="EMBL" id="OWP02507.1"/>
    </source>
</evidence>
<evidence type="ECO:0000259" key="1">
    <source>
        <dbReference type="PROSITE" id="PS50146"/>
    </source>
</evidence>
<proteinExistence type="predicted"/>
<gene>
    <name evidence="2" type="ORF">B2J93_2715</name>
</gene>